<keyword evidence="1" id="KW-0808">Transferase</keyword>
<reference evidence="4 5" key="1">
    <citation type="submission" date="2022-01" db="EMBL/GenBank/DDBJ databases">
        <title>Octadecabacter sp. nov., isolated from a marine alga.</title>
        <authorList>
            <person name="Jin M.S."/>
            <person name="Kim H.M."/>
            <person name="Han D.M."/>
            <person name="Jung J.J."/>
            <person name="Jeon C.O."/>
        </authorList>
    </citation>
    <scope>NUCLEOTIDE SEQUENCE [LARGE SCALE GENOMIC DNA]</scope>
    <source>
        <strain evidence="4 5">G9-8</strain>
    </source>
</reference>
<evidence type="ECO:0000259" key="3">
    <source>
        <dbReference type="PROSITE" id="PS51186"/>
    </source>
</evidence>
<dbReference type="Gene3D" id="3.40.630.30">
    <property type="match status" value="1"/>
</dbReference>
<dbReference type="PANTHER" id="PTHR43877:SF2">
    <property type="entry name" value="AMINOALKYLPHOSPHONATE N-ACETYLTRANSFERASE-RELATED"/>
    <property type="match status" value="1"/>
</dbReference>
<dbReference type="Proteomes" id="UP001200557">
    <property type="component" value="Unassembled WGS sequence"/>
</dbReference>
<evidence type="ECO:0000256" key="2">
    <source>
        <dbReference type="ARBA" id="ARBA00023315"/>
    </source>
</evidence>
<dbReference type="InterPro" id="IPR050832">
    <property type="entry name" value="Bact_Acetyltransf"/>
</dbReference>
<accession>A0ABS9CV13</accession>
<dbReference type="PANTHER" id="PTHR43877">
    <property type="entry name" value="AMINOALKYLPHOSPHONATE N-ACETYLTRANSFERASE-RELATED-RELATED"/>
    <property type="match status" value="1"/>
</dbReference>
<gene>
    <name evidence="4" type="ORF">L0664_07470</name>
</gene>
<keyword evidence="2" id="KW-0012">Acyltransferase</keyword>
<dbReference type="PROSITE" id="PS51186">
    <property type="entry name" value="GNAT"/>
    <property type="match status" value="1"/>
</dbReference>
<dbReference type="InterPro" id="IPR000182">
    <property type="entry name" value="GNAT_dom"/>
</dbReference>
<dbReference type="EMBL" id="JAKGAQ010000002">
    <property type="protein sequence ID" value="MCF2870902.1"/>
    <property type="molecule type" value="Genomic_DNA"/>
</dbReference>
<name>A0ABS9CV13_9RHOB</name>
<sequence length="155" mass="16847">MTGFEFRQLGADDPALADALEVMRAAFAGMDGRIDPPSSLSRMTVQSLQEAAEKSEIWVEGNPIAGTVVLTPKGRVLYVGKLAVGRRRAGLGRALMALAEERAAALGLGWLELESRVELVEVHAVFKRLGFHEVARTTHDGYRKPTSIMFRKAVG</sequence>
<dbReference type="RefSeq" id="WP_235225029.1">
    <property type="nucleotide sequence ID" value="NZ_JAKGAQ010000002.1"/>
</dbReference>
<protein>
    <submittedName>
        <fullName evidence="4">GNAT family N-acetyltransferase</fullName>
    </submittedName>
</protein>
<organism evidence="4 5">
    <name type="scientific">Octadecabacter dasysiphoniae</name>
    <dbReference type="NCBI Taxonomy" id="2909341"/>
    <lineage>
        <taxon>Bacteria</taxon>
        <taxon>Pseudomonadati</taxon>
        <taxon>Pseudomonadota</taxon>
        <taxon>Alphaproteobacteria</taxon>
        <taxon>Rhodobacterales</taxon>
        <taxon>Roseobacteraceae</taxon>
        <taxon>Octadecabacter</taxon>
    </lineage>
</organism>
<dbReference type="InterPro" id="IPR016181">
    <property type="entry name" value="Acyl_CoA_acyltransferase"/>
</dbReference>
<comment type="caution">
    <text evidence="4">The sequence shown here is derived from an EMBL/GenBank/DDBJ whole genome shotgun (WGS) entry which is preliminary data.</text>
</comment>
<dbReference type="SUPFAM" id="SSF55729">
    <property type="entry name" value="Acyl-CoA N-acyltransferases (Nat)"/>
    <property type="match status" value="1"/>
</dbReference>
<proteinExistence type="predicted"/>
<keyword evidence="5" id="KW-1185">Reference proteome</keyword>
<feature type="domain" description="N-acetyltransferase" evidence="3">
    <location>
        <begin position="4"/>
        <end position="154"/>
    </location>
</feature>
<dbReference type="Pfam" id="PF00583">
    <property type="entry name" value="Acetyltransf_1"/>
    <property type="match status" value="1"/>
</dbReference>
<evidence type="ECO:0000313" key="5">
    <source>
        <dbReference type="Proteomes" id="UP001200557"/>
    </source>
</evidence>
<evidence type="ECO:0000313" key="4">
    <source>
        <dbReference type="EMBL" id="MCF2870902.1"/>
    </source>
</evidence>
<evidence type="ECO:0000256" key="1">
    <source>
        <dbReference type="ARBA" id="ARBA00022679"/>
    </source>
</evidence>